<dbReference type="PATRIC" id="fig|76859.3.peg.740"/>
<dbReference type="EMBL" id="CP012713">
    <property type="protein sequence ID" value="ALF17326.1"/>
    <property type="molecule type" value="Genomic_DNA"/>
</dbReference>
<organism evidence="1">
    <name type="scientific">Fusobacterium animalis</name>
    <dbReference type="NCBI Taxonomy" id="76859"/>
    <lineage>
        <taxon>Bacteria</taxon>
        <taxon>Fusobacteriati</taxon>
        <taxon>Fusobacteriota</taxon>
        <taxon>Fusobacteriia</taxon>
        <taxon>Fusobacteriales</taxon>
        <taxon>Fusobacteriaceae</taxon>
        <taxon>Fusobacterium</taxon>
    </lineage>
</organism>
<protein>
    <submittedName>
        <fullName evidence="1">Uncharacterized protein</fullName>
    </submittedName>
</protein>
<dbReference type="OrthoDB" id="3035886at2"/>
<name>A0A0M5M826_9FUSO</name>
<evidence type="ECO:0000313" key="2">
    <source>
        <dbReference type="Proteomes" id="UP000063147"/>
    </source>
</evidence>
<gene>
    <name evidence="1" type="ORF">RN98_03750</name>
</gene>
<dbReference type="Proteomes" id="UP000063147">
    <property type="component" value="Chromosome"/>
</dbReference>
<evidence type="ECO:0000313" key="1">
    <source>
        <dbReference type="EMBL" id="ALF17326.1"/>
    </source>
</evidence>
<proteinExistence type="predicted"/>
<sequence length="151" mass="17915">MKLYRQSNTYFFMLINEFLYNGKLIEGMAISLKYKIYKIKDNTEFLFKSDDEELREQSIGANGIYIHSYVKCYFDKEKVINIIIDEKGLEKIGFKVEYEIDGYFKLIKNELIQVSKKLFYKIMKEGIELELFDISGNKPTQVIGYTAYEIK</sequence>
<dbReference type="AlphaFoldDB" id="A0A0M5M826"/>
<dbReference type="RefSeq" id="WP_009006750.1">
    <property type="nucleotide sequence ID" value="NZ_CP012713.1"/>
</dbReference>
<reference evidence="1 2" key="1">
    <citation type="submission" date="2015-09" db="EMBL/GenBank/DDBJ databases">
        <authorList>
            <person name="Jackson K.R."/>
            <person name="Lunt B.L."/>
            <person name="Fisher J.N.B."/>
            <person name="Gardner A.V."/>
            <person name="Bailey M.E."/>
            <person name="Deus L.M."/>
            <person name="Earl A.S."/>
            <person name="Gibby P.D."/>
            <person name="Hartmann K.A."/>
            <person name="Liu J.E."/>
            <person name="Manci A.M."/>
            <person name="Nielsen D.A."/>
            <person name="Solomon M.B."/>
            <person name="Breakwell D.P."/>
            <person name="Burnett S.H."/>
            <person name="Grose J.H."/>
        </authorList>
    </citation>
    <scope>NUCLEOTIDE SEQUENCE [LARGE SCALE GENOMIC DNA]</scope>
    <source>
        <strain evidence="1 2">KCOM 1279</strain>
    </source>
</reference>
<accession>A0A0M5M826</accession>